<proteinExistence type="predicted"/>
<dbReference type="STRING" id="427683.A5481_19830"/>
<evidence type="ECO:0000313" key="2">
    <source>
        <dbReference type="Proteomes" id="UP000078316"/>
    </source>
</evidence>
<evidence type="ECO:0000313" key="1">
    <source>
        <dbReference type="EMBL" id="OAS22220.1"/>
    </source>
</evidence>
<protein>
    <submittedName>
        <fullName evidence="1">Uncharacterized protein</fullName>
    </submittedName>
</protein>
<reference evidence="1 2" key="1">
    <citation type="submission" date="2016-04" db="EMBL/GenBank/DDBJ databases">
        <authorList>
            <person name="Evans L.H."/>
            <person name="Alamgir A."/>
            <person name="Owens N."/>
            <person name="Weber N.D."/>
            <person name="Virtaneva K."/>
            <person name="Barbian K."/>
            <person name="Babar A."/>
            <person name="Rosenke K."/>
        </authorList>
    </citation>
    <scope>NUCLEOTIDE SEQUENCE [LARGE SCALE GENOMIC DNA]</scope>
    <source>
        <strain evidence="1 2">PMB02</strain>
    </source>
</reference>
<sequence>MSRRLLTLTEAADYCRCTVPVFERACPVTPIALGDRIDRRLLRYDVLALDEWIDMAGGRTAKADTQDWLAKL</sequence>
<comment type="caution">
    <text evidence="1">The sequence shown here is derived from an EMBL/GenBank/DDBJ whole genome shotgun (WGS) entry which is preliminary data.</text>
</comment>
<accession>A0A179S602</accession>
<dbReference type="AlphaFoldDB" id="A0A179S602"/>
<gene>
    <name evidence="1" type="ORF">A5481_19830</name>
</gene>
<dbReference type="Proteomes" id="UP000078316">
    <property type="component" value="Unassembled WGS sequence"/>
</dbReference>
<organism evidence="1 2">
    <name type="scientific">Methylobacterium platani</name>
    <dbReference type="NCBI Taxonomy" id="427683"/>
    <lineage>
        <taxon>Bacteria</taxon>
        <taxon>Pseudomonadati</taxon>
        <taxon>Pseudomonadota</taxon>
        <taxon>Alphaproteobacteria</taxon>
        <taxon>Hyphomicrobiales</taxon>
        <taxon>Methylobacteriaceae</taxon>
        <taxon>Methylobacterium</taxon>
    </lineage>
</organism>
<name>A0A179S602_9HYPH</name>
<dbReference type="EMBL" id="LWHQ01000039">
    <property type="protein sequence ID" value="OAS22220.1"/>
    <property type="molecule type" value="Genomic_DNA"/>
</dbReference>